<organism evidence="1 2">
    <name type="scientific">Holothuria leucospilota</name>
    <name type="common">Black long sea cucumber</name>
    <name type="synonym">Mertensiothuria leucospilota</name>
    <dbReference type="NCBI Taxonomy" id="206669"/>
    <lineage>
        <taxon>Eukaryota</taxon>
        <taxon>Metazoa</taxon>
        <taxon>Echinodermata</taxon>
        <taxon>Eleutherozoa</taxon>
        <taxon>Echinozoa</taxon>
        <taxon>Holothuroidea</taxon>
        <taxon>Aspidochirotacea</taxon>
        <taxon>Aspidochirotida</taxon>
        <taxon>Holothuriidae</taxon>
        <taxon>Holothuria</taxon>
    </lineage>
</organism>
<name>A0A9Q1H6B7_HOLLE</name>
<dbReference type="EMBL" id="JAIZAY010000010">
    <property type="protein sequence ID" value="KAJ8034393.1"/>
    <property type="molecule type" value="Genomic_DNA"/>
</dbReference>
<gene>
    <name evidence="1" type="ORF">HOLleu_21210</name>
</gene>
<sequence>MAKRPPLSVQVQVTLYVCIPLKKLPDCWSQVVIRLTSACSVSVQVGSLHTAKLPILLSRDVTVTVSGQII</sequence>
<accession>A0A9Q1H6B7</accession>
<evidence type="ECO:0000313" key="2">
    <source>
        <dbReference type="Proteomes" id="UP001152320"/>
    </source>
</evidence>
<reference evidence="1" key="1">
    <citation type="submission" date="2021-10" db="EMBL/GenBank/DDBJ databases">
        <title>Tropical sea cucumber genome reveals ecological adaptation and Cuvierian tubules defense mechanism.</title>
        <authorList>
            <person name="Chen T."/>
        </authorList>
    </citation>
    <scope>NUCLEOTIDE SEQUENCE</scope>
    <source>
        <strain evidence="1">Nanhai2018</strain>
        <tissue evidence="1">Muscle</tissue>
    </source>
</reference>
<protein>
    <submittedName>
        <fullName evidence="1">Uncharacterized protein</fullName>
    </submittedName>
</protein>
<comment type="caution">
    <text evidence="1">The sequence shown here is derived from an EMBL/GenBank/DDBJ whole genome shotgun (WGS) entry which is preliminary data.</text>
</comment>
<dbReference type="AlphaFoldDB" id="A0A9Q1H6B7"/>
<dbReference type="Proteomes" id="UP001152320">
    <property type="component" value="Chromosome 10"/>
</dbReference>
<proteinExistence type="predicted"/>
<keyword evidence="2" id="KW-1185">Reference proteome</keyword>
<evidence type="ECO:0000313" key="1">
    <source>
        <dbReference type="EMBL" id="KAJ8034393.1"/>
    </source>
</evidence>